<dbReference type="Gene3D" id="3.30.230.10">
    <property type="match status" value="1"/>
</dbReference>
<keyword evidence="7" id="KW-0067">ATP-binding</keyword>
<sequence length="402" mass="42018">MTQEITSSDSQSRLLAEAEALFAREFGDVTPDGAWWAPGRVNIVGEHTDYNGGYVLPIALPTGTVAVARRRDDDLVRLVSEGKRVEARLGDISREASLGWASYAAGVGWAAARDGLDVPGLDIAFAADVPRGAGLSSSASLSCSTASAWNDLAGWGLERPAIARLGRLAENEIAGAPTGTMDQMASVLCEAGSALRLDTLTNDTEQVPFDLDSAGLVLLVVNSHAPHELVDGAYGERRRSCEEAADLLGIERGHLCSEVDGRDVSAVDARLEELPDVPRRRARHVITDSARVLAVHEALGAGVTRESAPAVGRVLSASHASMRDDFEITVPAVDTLAAALEDGGAYGARMTGGGFGGCVIALIDSGRVDDAVELAKQRAAKGGFAQPEPFVALASEGAKRLK</sequence>
<dbReference type="GO" id="GO:0004335">
    <property type="term" value="F:galactokinase activity"/>
    <property type="evidence" value="ECO:0007669"/>
    <property type="project" value="UniProtKB-UniRule"/>
</dbReference>
<evidence type="ECO:0000256" key="5">
    <source>
        <dbReference type="ARBA" id="ARBA00022741"/>
    </source>
</evidence>
<name>A0A417Z7T6_9MICO</name>
<dbReference type="Pfam" id="PF10509">
    <property type="entry name" value="GalKase_gal_bdg"/>
    <property type="match status" value="1"/>
</dbReference>
<dbReference type="InterPro" id="IPR014721">
    <property type="entry name" value="Ribsml_uS5_D2-typ_fold_subgr"/>
</dbReference>
<dbReference type="InterPro" id="IPR006203">
    <property type="entry name" value="GHMP_knse_ATP-bd_CS"/>
</dbReference>
<dbReference type="PIRSF" id="PIRSF000530">
    <property type="entry name" value="Galactokinase"/>
    <property type="match status" value="1"/>
</dbReference>
<dbReference type="NCBIfam" id="TIGR00131">
    <property type="entry name" value="gal_kin"/>
    <property type="match status" value="1"/>
</dbReference>
<gene>
    <name evidence="15" type="primary">galK</name>
    <name evidence="15" type="ORF">D1832_05610</name>
</gene>
<dbReference type="PROSITE" id="PS00627">
    <property type="entry name" value="GHMP_KINASES_ATP"/>
    <property type="match status" value="1"/>
</dbReference>
<keyword evidence="5" id="KW-0547">Nucleotide-binding</keyword>
<dbReference type="GO" id="GO:0005524">
    <property type="term" value="F:ATP binding"/>
    <property type="evidence" value="ECO:0007669"/>
    <property type="project" value="UniProtKB-UniRule"/>
</dbReference>
<dbReference type="RefSeq" id="WP_118912975.1">
    <property type="nucleotide sequence ID" value="NZ_CBCRVH010000003.1"/>
</dbReference>
<evidence type="ECO:0000256" key="10">
    <source>
        <dbReference type="ARBA" id="ARBA00023277"/>
    </source>
</evidence>
<evidence type="ECO:0000313" key="15">
    <source>
        <dbReference type="EMBL" id="RHW46704.1"/>
    </source>
</evidence>
<dbReference type="GO" id="GO:0006012">
    <property type="term" value="P:galactose metabolic process"/>
    <property type="evidence" value="ECO:0007669"/>
    <property type="project" value="UniProtKB-UniRule"/>
</dbReference>
<evidence type="ECO:0000256" key="11">
    <source>
        <dbReference type="NCBIfam" id="TIGR00131"/>
    </source>
</evidence>
<keyword evidence="3 15" id="KW-0808">Transferase</keyword>
<accession>A0A417Z7T6</accession>
<keyword evidence="8" id="KW-0460">Magnesium</keyword>
<dbReference type="InterPro" id="IPR036554">
    <property type="entry name" value="GHMP_kinase_C_sf"/>
</dbReference>
<dbReference type="GO" id="GO:0046872">
    <property type="term" value="F:metal ion binding"/>
    <property type="evidence" value="ECO:0007669"/>
    <property type="project" value="UniProtKB-KW"/>
</dbReference>
<comment type="caution">
    <text evidence="15">The sequence shown here is derived from an EMBL/GenBank/DDBJ whole genome shotgun (WGS) entry which is preliminary data.</text>
</comment>
<feature type="domain" description="GHMP kinase C-terminal" evidence="13">
    <location>
        <begin position="306"/>
        <end position="372"/>
    </location>
</feature>
<dbReference type="Pfam" id="PF08544">
    <property type="entry name" value="GHMP_kinases_C"/>
    <property type="match status" value="1"/>
</dbReference>
<dbReference type="GO" id="GO:0005829">
    <property type="term" value="C:cytosol"/>
    <property type="evidence" value="ECO:0007669"/>
    <property type="project" value="TreeGrafter"/>
</dbReference>
<evidence type="ECO:0000256" key="2">
    <source>
        <dbReference type="ARBA" id="ARBA00022490"/>
    </source>
</evidence>
<evidence type="ECO:0000259" key="12">
    <source>
        <dbReference type="Pfam" id="PF00288"/>
    </source>
</evidence>
<evidence type="ECO:0000256" key="4">
    <source>
        <dbReference type="ARBA" id="ARBA00022723"/>
    </source>
</evidence>
<evidence type="ECO:0000256" key="9">
    <source>
        <dbReference type="ARBA" id="ARBA00023144"/>
    </source>
</evidence>
<dbReference type="EC" id="2.7.1.6" evidence="11"/>
<evidence type="ECO:0000313" key="16">
    <source>
        <dbReference type="Proteomes" id="UP000285376"/>
    </source>
</evidence>
<dbReference type="SUPFAM" id="SSF55060">
    <property type="entry name" value="GHMP Kinase, C-terminal domain"/>
    <property type="match status" value="1"/>
</dbReference>
<dbReference type="EMBL" id="QWLM01000004">
    <property type="protein sequence ID" value="RHW46704.1"/>
    <property type="molecule type" value="Genomic_DNA"/>
</dbReference>
<dbReference type="Gene3D" id="3.30.70.890">
    <property type="entry name" value="GHMP kinase, C-terminal domain"/>
    <property type="match status" value="1"/>
</dbReference>
<comment type="similarity">
    <text evidence="1">Belongs to the GHMP kinase family. GalK subfamily.</text>
</comment>
<dbReference type="InterPro" id="IPR019539">
    <property type="entry name" value="GalKase_N"/>
</dbReference>
<evidence type="ECO:0000259" key="14">
    <source>
        <dbReference type="Pfam" id="PF10509"/>
    </source>
</evidence>
<evidence type="ECO:0000259" key="13">
    <source>
        <dbReference type="Pfam" id="PF08544"/>
    </source>
</evidence>
<keyword evidence="2" id="KW-0963">Cytoplasm</keyword>
<keyword evidence="9" id="KW-0299">Galactose metabolism</keyword>
<evidence type="ECO:0000256" key="3">
    <source>
        <dbReference type="ARBA" id="ARBA00022679"/>
    </source>
</evidence>
<dbReference type="InterPro" id="IPR000705">
    <property type="entry name" value="Galactokinase"/>
</dbReference>
<evidence type="ECO:0000256" key="1">
    <source>
        <dbReference type="ARBA" id="ARBA00006566"/>
    </source>
</evidence>
<feature type="domain" description="GHMP kinase N-terminal" evidence="12">
    <location>
        <begin position="115"/>
        <end position="188"/>
    </location>
</feature>
<protein>
    <recommendedName>
        <fullName evidence="11">Galactokinase</fullName>
        <ecNumber evidence="11">2.7.1.6</ecNumber>
    </recommendedName>
</protein>
<dbReference type="FunFam" id="3.30.70.890:FF:000001">
    <property type="entry name" value="Galactokinase"/>
    <property type="match status" value="1"/>
</dbReference>
<feature type="domain" description="Galactokinase N-terminal" evidence="14">
    <location>
        <begin position="21"/>
        <end position="70"/>
    </location>
</feature>
<dbReference type="PRINTS" id="PR00473">
    <property type="entry name" value="GALCTOKINASE"/>
</dbReference>
<keyword evidence="10" id="KW-0119">Carbohydrate metabolism</keyword>
<dbReference type="InterPro" id="IPR013750">
    <property type="entry name" value="GHMP_kinase_C_dom"/>
</dbReference>
<proteinExistence type="inferred from homology"/>
<dbReference type="SUPFAM" id="SSF54211">
    <property type="entry name" value="Ribosomal protein S5 domain 2-like"/>
    <property type="match status" value="1"/>
</dbReference>
<evidence type="ECO:0000256" key="7">
    <source>
        <dbReference type="ARBA" id="ARBA00022840"/>
    </source>
</evidence>
<dbReference type="FunFam" id="3.30.230.10:FF:000017">
    <property type="entry name" value="Galactokinase"/>
    <property type="match status" value="1"/>
</dbReference>
<dbReference type="PANTHER" id="PTHR10457">
    <property type="entry name" value="MEVALONATE KINASE/GALACTOKINASE"/>
    <property type="match status" value="1"/>
</dbReference>
<reference evidence="15 16" key="1">
    <citation type="submission" date="2018-08" db="EMBL/GenBank/DDBJ databases">
        <title>Whole genome sequence analysis of Dermacoccus abyssi bacteria isolated from Deep Mariana trench Micromonospora spp reveals genes involved in the environmental adaptation and production of secondary metabolites.</title>
        <authorList>
            <person name="Abdel-Mageed W.M."/>
            <person name="Lehri B."/>
            <person name="Nouioui I."/>
            <person name="Goodfellow I."/>
            <person name="Jaspars M."/>
            <person name="Karlyshev A."/>
        </authorList>
    </citation>
    <scope>NUCLEOTIDE SEQUENCE [LARGE SCALE GENOMIC DNA]</scope>
    <source>
        <strain evidence="15 16">MT1.1</strain>
    </source>
</reference>
<evidence type="ECO:0000256" key="6">
    <source>
        <dbReference type="ARBA" id="ARBA00022777"/>
    </source>
</evidence>
<dbReference type="InterPro" id="IPR020568">
    <property type="entry name" value="Ribosomal_Su5_D2-typ_SF"/>
</dbReference>
<organism evidence="15 16">
    <name type="scientific">Dermacoccus abyssi</name>
    <dbReference type="NCBI Taxonomy" id="322596"/>
    <lineage>
        <taxon>Bacteria</taxon>
        <taxon>Bacillati</taxon>
        <taxon>Actinomycetota</taxon>
        <taxon>Actinomycetes</taxon>
        <taxon>Micrococcales</taxon>
        <taxon>Dermacoccaceae</taxon>
        <taxon>Dermacoccus</taxon>
    </lineage>
</organism>
<keyword evidence="6 15" id="KW-0418">Kinase</keyword>
<dbReference type="Proteomes" id="UP000285376">
    <property type="component" value="Unassembled WGS sequence"/>
</dbReference>
<dbReference type="InterPro" id="IPR006204">
    <property type="entry name" value="GHMP_kinase_N_dom"/>
</dbReference>
<dbReference type="PANTHER" id="PTHR10457:SF7">
    <property type="entry name" value="GALACTOKINASE-RELATED"/>
    <property type="match status" value="1"/>
</dbReference>
<evidence type="ECO:0000256" key="8">
    <source>
        <dbReference type="ARBA" id="ARBA00022842"/>
    </source>
</evidence>
<dbReference type="InterPro" id="IPR006206">
    <property type="entry name" value="Mevalonate/galactokinase"/>
</dbReference>
<dbReference type="Pfam" id="PF00288">
    <property type="entry name" value="GHMP_kinases_N"/>
    <property type="match status" value="1"/>
</dbReference>
<keyword evidence="4" id="KW-0479">Metal-binding</keyword>
<dbReference type="AlphaFoldDB" id="A0A417Z7T6"/>
<dbReference type="PRINTS" id="PR00959">
    <property type="entry name" value="MEVGALKINASE"/>
</dbReference>